<dbReference type="Proteomes" id="UP000014264">
    <property type="component" value="Unassembled WGS sequence"/>
</dbReference>
<accession>A0A829GPN8</accession>
<protein>
    <submittedName>
        <fullName evidence="1">Uncharacterized protein</fullName>
    </submittedName>
</protein>
<gene>
    <name evidence="1" type="ORF">Lpp14_09335</name>
</gene>
<name>A0A829GPN8_LACPA</name>
<evidence type="ECO:0000313" key="1">
    <source>
        <dbReference type="EMBL" id="EPC62134.1"/>
    </source>
</evidence>
<evidence type="ECO:0000313" key="2">
    <source>
        <dbReference type="Proteomes" id="UP000014264"/>
    </source>
</evidence>
<reference evidence="1 2" key="1">
    <citation type="journal article" date="2013" name="PLoS ONE">
        <title>Lactobacillus paracasei comparative genomics: towards species pan-genome definition and exploitation of diversity.</title>
        <authorList>
            <person name="Smokvina T."/>
            <person name="Wels M."/>
            <person name="Polka J."/>
            <person name="Chervaux C."/>
            <person name="Brisse S."/>
            <person name="Boekhorst J."/>
            <person name="van Hylckama Vlieg J.E."/>
            <person name="Siezen R.J."/>
        </authorList>
    </citation>
    <scope>NUCLEOTIDE SEQUENCE [LARGE SCALE GENOMIC DNA]</scope>
    <source>
        <strain evidence="1 2">Lpp14</strain>
    </source>
</reference>
<dbReference type="EMBL" id="ANJZ01000221">
    <property type="protein sequence ID" value="EPC62134.1"/>
    <property type="molecule type" value="Genomic_DNA"/>
</dbReference>
<comment type="caution">
    <text evidence="1">The sequence shown here is derived from an EMBL/GenBank/DDBJ whole genome shotgun (WGS) entry which is preliminary data.</text>
</comment>
<dbReference type="AlphaFoldDB" id="A0A829GPN8"/>
<proteinExistence type="predicted"/>
<sequence>MHNSKMIAVNDFSIKWMRASSQTILLDVAMITKKAACLRGLFGIVNASHCFLV</sequence>
<organism evidence="1 2">
    <name type="scientific">Lacticaseibacillus paracasei subsp. paracasei Lpp14</name>
    <dbReference type="NCBI Taxonomy" id="1256204"/>
    <lineage>
        <taxon>Bacteria</taxon>
        <taxon>Bacillati</taxon>
        <taxon>Bacillota</taxon>
        <taxon>Bacilli</taxon>
        <taxon>Lactobacillales</taxon>
        <taxon>Lactobacillaceae</taxon>
        <taxon>Lacticaseibacillus</taxon>
    </lineage>
</organism>